<name>A0A835RUF8_VANPL</name>
<protein>
    <submittedName>
        <fullName evidence="2">Uncharacterized protein</fullName>
    </submittedName>
</protein>
<proteinExistence type="predicted"/>
<dbReference type="EMBL" id="JADCNL010000001">
    <property type="protein sequence ID" value="KAG0495749.1"/>
    <property type="molecule type" value="Genomic_DNA"/>
</dbReference>
<dbReference type="Proteomes" id="UP000636800">
    <property type="component" value="Chromosome 1"/>
</dbReference>
<dbReference type="OrthoDB" id="187139at2759"/>
<evidence type="ECO:0000313" key="3">
    <source>
        <dbReference type="Proteomes" id="UP000636800"/>
    </source>
</evidence>
<sequence length="134" mass="14808">MDKPSREVERGASKDPLLIRGKTKPRADVYPAYGDTWEKIGGPMGVPLRDSGRGWDDREADLRPGRNKVKAGLVKFKKLAGEMKFDLKVDKFLKALNCGPKTKIRKETLTPAIGYLAVPRPPSSATGFVLCRVI</sequence>
<comment type="caution">
    <text evidence="2">The sequence shown here is derived from an EMBL/GenBank/DDBJ whole genome shotgun (WGS) entry which is preliminary data.</text>
</comment>
<accession>A0A835RUF8</accession>
<feature type="compositionally biased region" description="Basic and acidic residues" evidence="1">
    <location>
        <begin position="1"/>
        <end position="13"/>
    </location>
</feature>
<reference evidence="2 3" key="1">
    <citation type="journal article" date="2020" name="Nat. Food">
        <title>A phased Vanilla planifolia genome enables genetic improvement of flavour and production.</title>
        <authorList>
            <person name="Hasing T."/>
            <person name="Tang H."/>
            <person name="Brym M."/>
            <person name="Khazi F."/>
            <person name="Huang T."/>
            <person name="Chambers A.H."/>
        </authorList>
    </citation>
    <scope>NUCLEOTIDE SEQUENCE [LARGE SCALE GENOMIC DNA]</scope>
    <source>
        <tissue evidence="2">Leaf</tissue>
    </source>
</reference>
<gene>
    <name evidence="2" type="ORF">HPP92_000440</name>
</gene>
<dbReference type="AlphaFoldDB" id="A0A835RUF8"/>
<feature type="region of interest" description="Disordered" evidence="1">
    <location>
        <begin position="1"/>
        <end position="23"/>
    </location>
</feature>
<evidence type="ECO:0000313" key="2">
    <source>
        <dbReference type="EMBL" id="KAG0495749.1"/>
    </source>
</evidence>
<organism evidence="2 3">
    <name type="scientific">Vanilla planifolia</name>
    <name type="common">Vanilla</name>
    <dbReference type="NCBI Taxonomy" id="51239"/>
    <lineage>
        <taxon>Eukaryota</taxon>
        <taxon>Viridiplantae</taxon>
        <taxon>Streptophyta</taxon>
        <taxon>Embryophyta</taxon>
        <taxon>Tracheophyta</taxon>
        <taxon>Spermatophyta</taxon>
        <taxon>Magnoliopsida</taxon>
        <taxon>Liliopsida</taxon>
        <taxon>Asparagales</taxon>
        <taxon>Orchidaceae</taxon>
        <taxon>Vanilloideae</taxon>
        <taxon>Vanilleae</taxon>
        <taxon>Vanilla</taxon>
    </lineage>
</organism>
<keyword evidence="3" id="KW-1185">Reference proteome</keyword>
<evidence type="ECO:0000256" key="1">
    <source>
        <dbReference type="SAM" id="MobiDB-lite"/>
    </source>
</evidence>